<protein>
    <submittedName>
        <fullName evidence="3">PREDICTED: uncharacterized protein LOC107660364</fullName>
    </submittedName>
</protein>
<evidence type="ECO:0000256" key="1">
    <source>
        <dbReference type="SAM" id="MobiDB-lite"/>
    </source>
</evidence>
<dbReference type="EMBL" id="OY660878">
    <property type="protein sequence ID" value="CAJ1074242.1"/>
    <property type="molecule type" value="Genomic_DNA"/>
</dbReference>
<evidence type="ECO:0000313" key="4">
    <source>
        <dbReference type="Proteomes" id="UP001178508"/>
    </source>
</evidence>
<feature type="compositionally biased region" description="Basic residues" evidence="1">
    <location>
        <begin position="611"/>
        <end position="622"/>
    </location>
</feature>
<evidence type="ECO:0000313" key="3">
    <source>
        <dbReference type="EMBL" id="CAJ1074242.1"/>
    </source>
</evidence>
<feature type="region of interest" description="Disordered" evidence="1">
    <location>
        <begin position="610"/>
        <end position="645"/>
    </location>
</feature>
<proteinExistence type="predicted"/>
<dbReference type="Pfam" id="PF20499">
    <property type="entry name" value="DUF6729"/>
    <property type="match status" value="1"/>
</dbReference>
<keyword evidence="4" id="KW-1185">Reference proteome</keyword>
<accession>A0AAV1GJP0</accession>
<evidence type="ECO:0000259" key="2">
    <source>
        <dbReference type="Pfam" id="PF20499"/>
    </source>
</evidence>
<feature type="compositionally biased region" description="Polar residues" evidence="1">
    <location>
        <begin position="630"/>
        <end position="645"/>
    </location>
</feature>
<dbReference type="PANTHER" id="PTHR24401:SF29">
    <property type="entry name" value="SI:CH211-243P7.3-RELATED"/>
    <property type="match status" value="1"/>
</dbReference>
<feature type="region of interest" description="Disordered" evidence="1">
    <location>
        <begin position="379"/>
        <end position="398"/>
    </location>
</feature>
<dbReference type="Proteomes" id="UP001178508">
    <property type="component" value="Chromosome 15"/>
</dbReference>
<feature type="domain" description="DUF6729" evidence="2">
    <location>
        <begin position="104"/>
        <end position="186"/>
    </location>
</feature>
<name>A0AAV1GJP0_XYRNO</name>
<dbReference type="AlphaFoldDB" id="A0AAV1GJP0"/>
<organism evidence="3 4">
    <name type="scientific">Xyrichtys novacula</name>
    <name type="common">Pearly razorfish</name>
    <name type="synonym">Hemipteronotus novacula</name>
    <dbReference type="NCBI Taxonomy" id="13765"/>
    <lineage>
        <taxon>Eukaryota</taxon>
        <taxon>Metazoa</taxon>
        <taxon>Chordata</taxon>
        <taxon>Craniata</taxon>
        <taxon>Vertebrata</taxon>
        <taxon>Euteleostomi</taxon>
        <taxon>Actinopterygii</taxon>
        <taxon>Neopterygii</taxon>
        <taxon>Teleostei</taxon>
        <taxon>Neoteleostei</taxon>
        <taxon>Acanthomorphata</taxon>
        <taxon>Eupercaria</taxon>
        <taxon>Labriformes</taxon>
        <taxon>Labridae</taxon>
        <taxon>Xyrichtys</taxon>
    </lineage>
</organism>
<gene>
    <name evidence="3" type="ORF">XNOV1_A007591</name>
</gene>
<dbReference type="PANTHER" id="PTHR24401">
    <property type="entry name" value="SI:CH211-243P7.3-RELATED"/>
    <property type="match status" value="1"/>
</dbReference>
<sequence>MPPCYQDLTNQMLPCYQDLTNQMLPCYQDLTNQMPPCYQDLTNQMPRCYQDLREPITFHCAPDGLALPSTALQTIPALPEVDQHWIAKVLFRWSRNNQPELDHSKVVRLMRQQGLGNSSSQLQKQLEEQHAETWIEQQIQFLSEYQGVAQAVSSGLISPVPPGDLPAMPAVPKYRWLMQVYAQDVLSWLEEVKASITSLFGQAYLVDCLSRWNEDRTVTAQGLEGPHFYSGLLRHVANWLSEEVLGRKLVEYTSPRKYTRELIGIQYLYSQNNAVMQDYKCFAAGRSAAQWPDSNCVCESLFVKLCKEYRGPRRIDGVRHERWSLVTRANLHIQQVILNNAAVMEGTTIQLPVVNSATIATWYCKRERRQDTQVLEQGISAPNPATVSPESLPPAVERKGKPCMPPTSHLCLQLWSHHSRLQHKLCSLHPILLCLHPDLSCLHPIHLCLQPNLSCLHPDLLCLQPDLSCLHPDLLCLQPDIFCLLPDLLCLQPDLSCLHPDLLCLQPDLSCLHPDLLCLQPDLSCLHPDLLCLQPDILCLLPDLSCLHPDLLCLQPNLSCLHPDLLCLQPDLSCLLPDLFCLQPTLLCQLHNQRFLSDLQEPCLTPPSSTIKRKSKLAKRKGLTHERPSPANSARRSGTLPPTSSILVIGTVRPQST</sequence>
<reference evidence="3" key="1">
    <citation type="submission" date="2023-08" db="EMBL/GenBank/DDBJ databases">
        <authorList>
            <person name="Alioto T."/>
            <person name="Alioto T."/>
            <person name="Gomez Garrido J."/>
        </authorList>
    </citation>
    <scope>NUCLEOTIDE SEQUENCE</scope>
</reference>
<dbReference type="InterPro" id="IPR046616">
    <property type="entry name" value="DUF6729"/>
</dbReference>